<accession>A0A7C9E896</accession>
<reference evidence="2" key="1">
    <citation type="journal article" date="2013" name="J. Plant Res.">
        <title>Effect of fungi and light on seed germination of three Opuntia species from semiarid lands of central Mexico.</title>
        <authorList>
            <person name="Delgado-Sanchez P."/>
            <person name="Jimenez-Bremont J.F."/>
            <person name="Guerrero-Gonzalez Mde L."/>
            <person name="Flores J."/>
        </authorList>
    </citation>
    <scope>NUCLEOTIDE SEQUENCE</scope>
    <source>
        <tissue evidence="2">Cladode</tissue>
    </source>
</reference>
<evidence type="ECO:0000256" key="1">
    <source>
        <dbReference type="SAM" id="SignalP"/>
    </source>
</evidence>
<name>A0A7C9E896_OPUST</name>
<protein>
    <submittedName>
        <fullName evidence="2">Uncharacterized protein</fullName>
    </submittedName>
</protein>
<dbReference type="AlphaFoldDB" id="A0A7C9E896"/>
<organism evidence="2">
    <name type="scientific">Opuntia streptacantha</name>
    <name type="common">Prickly pear cactus</name>
    <name type="synonym">Opuntia cardona</name>
    <dbReference type="NCBI Taxonomy" id="393608"/>
    <lineage>
        <taxon>Eukaryota</taxon>
        <taxon>Viridiplantae</taxon>
        <taxon>Streptophyta</taxon>
        <taxon>Embryophyta</taxon>
        <taxon>Tracheophyta</taxon>
        <taxon>Spermatophyta</taxon>
        <taxon>Magnoliopsida</taxon>
        <taxon>eudicotyledons</taxon>
        <taxon>Gunneridae</taxon>
        <taxon>Pentapetalae</taxon>
        <taxon>Caryophyllales</taxon>
        <taxon>Cactineae</taxon>
        <taxon>Cactaceae</taxon>
        <taxon>Opuntioideae</taxon>
        <taxon>Opuntia</taxon>
    </lineage>
</organism>
<feature type="signal peptide" evidence="1">
    <location>
        <begin position="1"/>
        <end position="16"/>
    </location>
</feature>
<keyword evidence="1" id="KW-0732">Signal</keyword>
<proteinExistence type="predicted"/>
<evidence type="ECO:0000313" key="2">
    <source>
        <dbReference type="EMBL" id="MBA4654969.1"/>
    </source>
</evidence>
<reference evidence="2" key="2">
    <citation type="submission" date="2020-07" db="EMBL/GenBank/DDBJ databases">
        <authorList>
            <person name="Vera ALvarez R."/>
            <person name="Arias-Moreno D.M."/>
            <person name="Jimenez-Jacinto V."/>
            <person name="Jimenez-Bremont J.F."/>
            <person name="Swaminathan K."/>
            <person name="Moose S.P."/>
            <person name="Guerrero-Gonzalez M.L."/>
            <person name="Marino-Ramirez L."/>
            <person name="Landsman D."/>
            <person name="Rodriguez-Kessler M."/>
            <person name="Delgado-Sanchez P."/>
        </authorList>
    </citation>
    <scope>NUCLEOTIDE SEQUENCE</scope>
    <source>
        <tissue evidence="2">Cladode</tissue>
    </source>
</reference>
<sequence length="118" mass="12897">MSLVLSALYMLANSVCLPGFNTCTLNPTLCASLTNECSFVMDLDPFRDSITSFGLFEGRDGEGTYGSKARPIRFLKSRMVLSPFVREESIVSSLWIFNPTVASRKQCVLGSELKSIGG</sequence>
<dbReference type="EMBL" id="GISG01185782">
    <property type="protein sequence ID" value="MBA4654969.1"/>
    <property type="molecule type" value="Transcribed_RNA"/>
</dbReference>
<feature type="chain" id="PRO_5027559695" evidence="1">
    <location>
        <begin position="17"/>
        <end position="118"/>
    </location>
</feature>